<feature type="transmembrane region" description="Helical" evidence="8">
    <location>
        <begin position="286"/>
        <end position="307"/>
    </location>
</feature>
<feature type="transmembrane region" description="Helical" evidence="8">
    <location>
        <begin position="75"/>
        <end position="95"/>
    </location>
</feature>
<dbReference type="AlphaFoldDB" id="A0A0C9YNV1"/>
<evidence type="ECO:0000256" key="4">
    <source>
        <dbReference type="ARBA" id="ARBA00022679"/>
    </source>
</evidence>
<sequence>MFTDILRVPPASERLPLNTYTLFAYVLPPCLSYYVVALLVILPGTRMLRIVLWPLIALLAVRAAVSVDFTGGDPILVHLNIDFALIMFCFVIRTLEWTFLRDPLKRYVRPTGSSPSILADALDLSTNIRGVGWNWSKTLRFPVDTRPTSCIWFTTYVLLSALYHSFVCDTFHVAARAFSPETFTIPSGDTIFDPTLPPLTRYVRSSAITISMALVIYAALQMMYDIATFFGVTVFQQDPAQWPPVFDEPWRADSLRDFWGYRWHQLFRRTFATLGGWPLGCVFGRAGYVLGSFLGSGIFHNIVLLMLNRSVEWWCMLLSFGMMAVGIILERVFTWVTGRRVGGWIGRLWTMAWLLVWGNIMVDGFGRAGMFASSNVFDTASPAKGIVEPYVMAFDGWLRKIHV</sequence>
<feature type="transmembrane region" description="Helical" evidence="8">
    <location>
        <begin position="50"/>
        <end position="69"/>
    </location>
</feature>
<organism evidence="10 11">
    <name type="scientific">Pisolithus microcarpus 441</name>
    <dbReference type="NCBI Taxonomy" id="765257"/>
    <lineage>
        <taxon>Eukaryota</taxon>
        <taxon>Fungi</taxon>
        <taxon>Dikarya</taxon>
        <taxon>Basidiomycota</taxon>
        <taxon>Agaricomycotina</taxon>
        <taxon>Agaricomycetes</taxon>
        <taxon>Agaricomycetidae</taxon>
        <taxon>Boletales</taxon>
        <taxon>Sclerodermatineae</taxon>
        <taxon>Pisolithaceae</taxon>
        <taxon>Pisolithus</taxon>
    </lineage>
</organism>
<evidence type="ECO:0000256" key="6">
    <source>
        <dbReference type="ARBA" id="ARBA00022989"/>
    </source>
</evidence>
<protein>
    <recommendedName>
        <fullName evidence="9">Wax synthase domain-containing protein</fullName>
    </recommendedName>
</protein>
<evidence type="ECO:0000256" key="5">
    <source>
        <dbReference type="ARBA" id="ARBA00022692"/>
    </source>
</evidence>
<dbReference type="GO" id="GO:0016020">
    <property type="term" value="C:membrane"/>
    <property type="evidence" value="ECO:0007669"/>
    <property type="project" value="UniProtKB-SubCell"/>
</dbReference>
<accession>A0A0C9YNV1</accession>
<evidence type="ECO:0000259" key="9">
    <source>
        <dbReference type="Pfam" id="PF13813"/>
    </source>
</evidence>
<feature type="transmembrane region" description="Helical" evidence="8">
    <location>
        <begin position="314"/>
        <end position="338"/>
    </location>
</feature>
<evidence type="ECO:0000313" key="11">
    <source>
        <dbReference type="Proteomes" id="UP000054018"/>
    </source>
</evidence>
<evidence type="ECO:0000313" key="10">
    <source>
        <dbReference type="EMBL" id="KIK26735.1"/>
    </source>
</evidence>
<dbReference type="OrthoDB" id="1077582at2759"/>
<feature type="transmembrane region" description="Helical" evidence="8">
    <location>
        <begin position="214"/>
        <end position="235"/>
    </location>
</feature>
<feature type="transmembrane region" description="Helical" evidence="8">
    <location>
        <begin position="20"/>
        <end position="43"/>
    </location>
</feature>
<reference evidence="11" key="2">
    <citation type="submission" date="2015-01" db="EMBL/GenBank/DDBJ databases">
        <title>Evolutionary Origins and Diversification of the Mycorrhizal Mutualists.</title>
        <authorList>
            <consortium name="DOE Joint Genome Institute"/>
            <consortium name="Mycorrhizal Genomics Consortium"/>
            <person name="Kohler A."/>
            <person name="Kuo A."/>
            <person name="Nagy L.G."/>
            <person name="Floudas D."/>
            <person name="Copeland A."/>
            <person name="Barry K.W."/>
            <person name="Cichocki N."/>
            <person name="Veneault-Fourrey C."/>
            <person name="LaButti K."/>
            <person name="Lindquist E.A."/>
            <person name="Lipzen A."/>
            <person name="Lundell T."/>
            <person name="Morin E."/>
            <person name="Murat C."/>
            <person name="Riley R."/>
            <person name="Ohm R."/>
            <person name="Sun H."/>
            <person name="Tunlid A."/>
            <person name="Henrissat B."/>
            <person name="Grigoriev I.V."/>
            <person name="Hibbett D.S."/>
            <person name="Martin F."/>
        </authorList>
    </citation>
    <scope>NUCLEOTIDE SEQUENCE [LARGE SCALE GENOMIC DNA]</scope>
    <source>
        <strain evidence="11">441</strain>
    </source>
</reference>
<comment type="pathway">
    <text evidence="2">Secondary metabolite biosynthesis.</text>
</comment>
<dbReference type="GO" id="GO:0008374">
    <property type="term" value="F:O-acyltransferase activity"/>
    <property type="evidence" value="ECO:0007669"/>
    <property type="project" value="InterPro"/>
</dbReference>
<keyword evidence="5 8" id="KW-0812">Transmembrane</keyword>
<dbReference type="STRING" id="765257.A0A0C9YNV1"/>
<evidence type="ECO:0000256" key="1">
    <source>
        <dbReference type="ARBA" id="ARBA00004141"/>
    </source>
</evidence>
<dbReference type="PANTHER" id="PTHR31595:SF57">
    <property type="entry name" value="OS04G0481900 PROTEIN"/>
    <property type="match status" value="1"/>
</dbReference>
<comment type="subcellular location">
    <subcellularLocation>
        <location evidence="1">Membrane</location>
        <topology evidence="1">Multi-pass membrane protein</topology>
    </subcellularLocation>
</comment>
<keyword evidence="6 8" id="KW-1133">Transmembrane helix</keyword>
<proteinExistence type="inferred from homology"/>
<keyword evidence="7 8" id="KW-0472">Membrane</keyword>
<dbReference type="InterPro" id="IPR044851">
    <property type="entry name" value="Wax_synthase"/>
</dbReference>
<name>A0A0C9YNV1_9AGAM</name>
<comment type="similarity">
    <text evidence="3">Belongs to the wax synthase family.</text>
</comment>
<feature type="domain" description="Wax synthase" evidence="9">
    <location>
        <begin position="242"/>
        <end position="318"/>
    </location>
</feature>
<feature type="transmembrane region" description="Helical" evidence="8">
    <location>
        <begin position="344"/>
        <end position="362"/>
    </location>
</feature>
<dbReference type="Proteomes" id="UP000054018">
    <property type="component" value="Unassembled WGS sequence"/>
</dbReference>
<dbReference type="HOGENOM" id="CLU_034105_0_0_1"/>
<evidence type="ECO:0000256" key="2">
    <source>
        <dbReference type="ARBA" id="ARBA00005179"/>
    </source>
</evidence>
<dbReference type="Pfam" id="PF13813">
    <property type="entry name" value="MBOAT_2"/>
    <property type="match status" value="1"/>
</dbReference>
<evidence type="ECO:0000256" key="8">
    <source>
        <dbReference type="SAM" id="Phobius"/>
    </source>
</evidence>
<dbReference type="EMBL" id="KN833700">
    <property type="protein sequence ID" value="KIK26735.1"/>
    <property type="molecule type" value="Genomic_DNA"/>
</dbReference>
<dbReference type="GO" id="GO:0006629">
    <property type="term" value="P:lipid metabolic process"/>
    <property type="evidence" value="ECO:0007669"/>
    <property type="project" value="InterPro"/>
</dbReference>
<keyword evidence="4" id="KW-0808">Transferase</keyword>
<gene>
    <name evidence="10" type="ORF">PISMIDRAFT_675660</name>
</gene>
<dbReference type="PANTHER" id="PTHR31595">
    <property type="entry name" value="LONG-CHAIN-ALCOHOL O-FATTY-ACYLTRANSFERASE 3-RELATED"/>
    <property type="match status" value="1"/>
</dbReference>
<keyword evidence="11" id="KW-1185">Reference proteome</keyword>
<evidence type="ECO:0000256" key="3">
    <source>
        <dbReference type="ARBA" id="ARBA00007282"/>
    </source>
</evidence>
<reference evidence="10 11" key="1">
    <citation type="submission" date="2014-04" db="EMBL/GenBank/DDBJ databases">
        <authorList>
            <consortium name="DOE Joint Genome Institute"/>
            <person name="Kuo A."/>
            <person name="Kohler A."/>
            <person name="Costa M.D."/>
            <person name="Nagy L.G."/>
            <person name="Floudas D."/>
            <person name="Copeland A."/>
            <person name="Barry K.W."/>
            <person name="Cichocki N."/>
            <person name="Veneault-Fourrey C."/>
            <person name="LaButti K."/>
            <person name="Lindquist E.A."/>
            <person name="Lipzen A."/>
            <person name="Lundell T."/>
            <person name="Morin E."/>
            <person name="Murat C."/>
            <person name="Sun H."/>
            <person name="Tunlid A."/>
            <person name="Henrissat B."/>
            <person name="Grigoriev I.V."/>
            <person name="Hibbett D.S."/>
            <person name="Martin F."/>
            <person name="Nordberg H.P."/>
            <person name="Cantor M.N."/>
            <person name="Hua S.X."/>
        </authorList>
    </citation>
    <scope>NUCLEOTIDE SEQUENCE [LARGE SCALE GENOMIC DNA]</scope>
    <source>
        <strain evidence="10 11">441</strain>
    </source>
</reference>
<evidence type="ECO:0000256" key="7">
    <source>
        <dbReference type="ARBA" id="ARBA00023136"/>
    </source>
</evidence>
<dbReference type="InterPro" id="IPR032805">
    <property type="entry name" value="Wax_synthase_dom"/>
</dbReference>